<dbReference type="Proteomes" id="UP000232323">
    <property type="component" value="Unassembled WGS sequence"/>
</dbReference>
<evidence type="ECO:0000313" key="2">
    <source>
        <dbReference type="EMBL" id="GAX83987.1"/>
    </source>
</evidence>
<feature type="compositionally biased region" description="Low complexity" evidence="1">
    <location>
        <begin position="165"/>
        <end position="177"/>
    </location>
</feature>
<feature type="compositionally biased region" description="Polar residues" evidence="1">
    <location>
        <begin position="593"/>
        <end position="608"/>
    </location>
</feature>
<organism evidence="2 3">
    <name type="scientific">Chlamydomonas eustigma</name>
    <dbReference type="NCBI Taxonomy" id="1157962"/>
    <lineage>
        <taxon>Eukaryota</taxon>
        <taxon>Viridiplantae</taxon>
        <taxon>Chlorophyta</taxon>
        <taxon>core chlorophytes</taxon>
        <taxon>Chlorophyceae</taxon>
        <taxon>CS clade</taxon>
        <taxon>Chlamydomonadales</taxon>
        <taxon>Chlamydomonadaceae</taxon>
        <taxon>Chlamydomonas</taxon>
    </lineage>
</organism>
<evidence type="ECO:0000256" key="1">
    <source>
        <dbReference type="SAM" id="MobiDB-lite"/>
    </source>
</evidence>
<dbReference type="EMBL" id="BEGY01000113">
    <property type="protein sequence ID" value="GAX83987.1"/>
    <property type="molecule type" value="Genomic_DNA"/>
</dbReference>
<keyword evidence="3" id="KW-1185">Reference proteome</keyword>
<evidence type="ECO:0000313" key="3">
    <source>
        <dbReference type="Proteomes" id="UP000232323"/>
    </source>
</evidence>
<feature type="region of interest" description="Disordered" evidence="1">
    <location>
        <begin position="165"/>
        <end position="200"/>
    </location>
</feature>
<proteinExistence type="predicted"/>
<name>A0A250XLP1_9CHLO</name>
<dbReference type="STRING" id="1157962.A0A250XLP1"/>
<feature type="compositionally biased region" description="Basic and acidic residues" evidence="1">
    <location>
        <begin position="536"/>
        <end position="545"/>
    </location>
</feature>
<gene>
    <name evidence="2" type="ORF">CEUSTIGMA_g11412.t1</name>
</gene>
<reference evidence="2 3" key="1">
    <citation type="submission" date="2017-08" db="EMBL/GenBank/DDBJ databases">
        <title>Acidophilic green algal genome provides insights into adaptation to an acidic environment.</title>
        <authorList>
            <person name="Hirooka S."/>
            <person name="Hirose Y."/>
            <person name="Kanesaki Y."/>
            <person name="Higuchi S."/>
            <person name="Fujiwara T."/>
            <person name="Onuma R."/>
            <person name="Era A."/>
            <person name="Ohbayashi R."/>
            <person name="Uzuka A."/>
            <person name="Nozaki H."/>
            <person name="Yoshikawa H."/>
            <person name="Miyagishima S.Y."/>
        </authorList>
    </citation>
    <scope>NUCLEOTIDE SEQUENCE [LARGE SCALE GENOMIC DNA]</scope>
    <source>
        <strain evidence="2 3">NIES-2499</strain>
    </source>
</reference>
<feature type="region of interest" description="Disordered" evidence="1">
    <location>
        <begin position="593"/>
        <end position="615"/>
    </location>
</feature>
<comment type="caution">
    <text evidence="2">The sequence shown here is derived from an EMBL/GenBank/DDBJ whole genome shotgun (WGS) entry which is preliminary data.</text>
</comment>
<sequence length="779" mass="84354">MRQNCLSCKTEKMSYEDFHASRRDLSCRENTVRSSEISEPESEIREHRGKQVTCQQKPTSTAKILTSKPVVRLQRTNIPNTSQTINCPQNSQKIQNRNVPPSACPLNSITSLQCVTPINHGSVVVLHKSCSGRGETDLPVNEESRKSILSPAALFLVQLKQQHSSRSQESSSLMSDSPGTSLSKLQREGDSNGMRPSDLHTCHNLSARNPCVIHSIVHRGQKQDARESSKCTSKLNEVHSCTPTINNKGCASSDSEKITSNSKEADDDIMLNQNAMVLPTAVRISPIQAHSCNSDIAGYNSDLRVAVMQALCALDLQYAETQPTQEDMLHVGSVGKQSEVVSNAASQEHLSSDGLSICCLGHQSEDQYSAACEKNQQKDVPNVGCIENEPDVLPSTACQENQAEDVPGAACQENQAEDVPGAACQENQAEDVPGTACQENQVDDVPGVACQENQAEDVPGAACQENQAEDVPGVACQENQAEDVPGTACQENQAEDVPGVACQENQAEDVPGTACQENQVDDVPGVACQENQAEDVPGKGHKSEEPPNTACRKNQQDERPGVVSQGLQSMDWLSAPGQAHQHENMPCTLSVQADQATSAKPVNSLSNRDLSEQGADKEAAYQRLQSVKREGVERLHQAHISSFSASMECHKLMMQRGRIQDRIKEALRRFPSHAAPSIPSVKDSGCLTSRPLIFCTDSAGSSTPSGESCCTTSSHNYCHTHLFKQSEEAELGIELSTCYYLPELDDLLDTSVSSALFLESYQCSLAHDHVLINLLNSAN</sequence>
<feature type="region of interest" description="Disordered" evidence="1">
    <location>
        <begin position="533"/>
        <end position="564"/>
    </location>
</feature>
<protein>
    <submittedName>
        <fullName evidence="2">Uncharacterized protein</fullName>
    </submittedName>
</protein>
<dbReference type="AlphaFoldDB" id="A0A250XLP1"/>
<accession>A0A250XLP1</accession>